<dbReference type="GO" id="GO:0043041">
    <property type="term" value="P:amino acid activation for nonribosomal peptide biosynthetic process"/>
    <property type="evidence" value="ECO:0007669"/>
    <property type="project" value="TreeGrafter"/>
</dbReference>
<dbReference type="GO" id="GO:0044550">
    <property type="term" value="P:secondary metabolite biosynthetic process"/>
    <property type="evidence" value="ECO:0007669"/>
    <property type="project" value="TreeGrafter"/>
</dbReference>
<dbReference type="InterPro" id="IPR009081">
    <property type="entry name" value="PP-bd_ACP"/>
</dbReference>
<dbReference type="Gene3D" id="3.30.300.30">
    <property type="match status" value="1"/>
</dbReference>
<keyword evidence="5" id="KW-0596">Phosphopantetheine</keyword>
<dbReference type="InterPro" id="IPR006162">
    <property type="entry name" value="Ppantetheine_attach_site"/>
</dbReference>
<dbReference type="SUPFAM" id="SSF47336">
    <property type="entry name" value="ACP-like"/>
    <property type="match status" value="1"/>
</dbReference>
<dbReference type="GO" id="GO:0016874">
    <property type="term" value="F:ligase activity"/>
    <property type="evidence" value="ECO:0007669"/>
    <property type="project" value="UniProtKB-KW"/>
</dbReference>
<dbReference type="InterPro" id="IPR023213">
    <property type="entry name" value="CAT-like_dom_sf"/>
</dbReference>
<dbReference type="NCBIfam" id="TIGR01733">
    <property type="entry name" value="AA-adenyl-dom"/>
    <property type="match status" value="1"/>
</dbReference>
<dbReference type="UniPathway" id="UPA00011"/>
<dbReference type="PROSITE" id="PS00455">
    <property type="entry name" value="AMP_BINDING"/>
    <property type="match status" value="1"/>
</dbReference>
<evidence type="ECO:0000256" key="4">
    <source>
        <dbReference type="ARBA" id="ARBA00016743"/>
    </source>
</evidence>
<comment type="pathway">
    <text evidence="2">Siderophore biosynthesis; mycobactin biosynthesis.</text>
</comment>
<evidence type="ECO:0000256" key="2">
    <source>
        <dbReference type="ARBA" id="ARBA00005102"/>
    </source>
</evidence>
<reference evidence="10 11" key="1">
    <citation type="submission" date="2019-05" db="EMBL/GenBank/DDBJ databases">
        <authorList>
            <person name="Lee S.D."/>
        </authorList>
    </citation>
    <scope>NUCLEOTIDE SEQUENCE [LARGE SCALE GENOMIC DNA]</scope>
    <source>
        <strain evidence="10 11">YC2-7</strain>
    </source>
</reference>
<dbReference type="InterPro" id="IPR057737">
    <property type="entry name" value="Condensation_MtbB-like"/>
</dbReference>
<dbReference type="GO" id="GO:0005737">
    <property type="term" value="C:cytoplasm"/>
    <property type="evidence" value="ECO:0007669"/>
    <property type="project" value="TreeGrafter"/>
</dbReference>
<dbReference type="RefSeq" id="WP_169586020.1">
    <property type="nucleotide sequence ID" value="NZ_VCQU01000003.1"/>
</dbReference>
<dbReference type="InterPro" id="IPR010071">
    <property type="entry name" value="AA_adenyl_dom"/>
</dbReference>
<dbReference type="Pfam" id="PF13193">
    <property type="entry name" value="AMP-binding_C"/>
    <property type="match status" value="1"/>
</dbReference>
<comment type="caution">
    <text evidence="10">The sequence shown here is derived from an EMBL/GenBank/DDBJ whole genome shotgun (WGS) entry which is preliminary data.</text>
</comment>
<evidence type="ECO:0000256" key="5">
    <source>
        <dbReference type="ARBA" id="ARBA00022450"/>
    </source>
</evidence>
<dbReference type="InterPro" id="IPR025110">
    <property type="entry name" value="AMP-bd_C"/>
</dbReference>
<dbReference type="PANTHER" id="PTHR45527:SF10">
    <property type="entry name" value="PYOCHELIN SYNTHASE PCHF"/>
    <property type="match status" value="1"/>
</dbReference>
<dbReference type="EMBL" id="VCQU01000003">
    <property type="protein sequence ID" value="NMN95268.1"/>
    <property type="molecule type" value="Genomic_DNA"/>
</dbReference>
<dbReference type="Pfam" id="PF00550">
    <property type="entry name" value="PP-binding"/>
    <property type="match status" value="1"/>
</dbReference>
<keyword evidence="11" id="KW-1185">Reference proteome</keyword>
<protein>
    <recommendedName>
        <fullName evidence="4">Phenyloxazoline synthase MbtB</fullName>
    </recommendedName>
    <alternativeName>
        <fullName evidence="8">Mycobactin synthetase protein B</fullName>
    </alternativeName>
</protein>
<dbReference type="GO" id="GO:0008610">
    <property type="term" value="P:lipid biosynthetic process"/>
    <property type="evidence" value="ECO:0007669"/>
    <property type="project" value="UniProtKB-ARBA"/>
</dbReference>
<dbReference type="FunFam" id="3.30.559.30:FF:000006">
    <property type="entry name" value="Yersiniabactin polyketide/non-ribosomal peptide synthetase"/>
    <property type="match status" value="1"/>
</dbReference>
<comment type="cofactor">
    <cofactor evidence="1">
        <name>pantetheine 4'-phosphate</name>
        <dbReference type="ChEBI" id="CHEBI:47942"/>
    </cofactor>
</comment>
<dbReference type="InterPro" id="IPR042099">
    <property type="entry name" value="ANL_N_sf"/>
</dbReference>
<evidence type="ECO:0000313" key="10">
    <source>
        <dbReference type="EMBL" id="NMN95268.1"/>
    </source>
</evidence>
<evidence type="ECO:0000256" key="6">
    <source>
        <dbReference type="ARBA" id="ARBA00022553"/>
    </source>
</evidence>
<dbReference type="Gene3D" id="3.30.559.10">
    <property type="entry name" value="Chloramphenicol acetyltransferase-like domain"/>
    <property type="match status" value="1"/>
</dbReference>
<dbReference type="SUPFAM" id="SSF52777">
    <property type="entry name" value="CoA-dependent acyltransferases"/>
    <property type="match status" value="2"/>
</dbReference>
<evidence type="ECO:0000259" key="9">
    <source>
        <dbReference type="PROSITE" id="PS50075"/>
    </source>
</evidence>
<dbReference type="Gene3D" id="3.40.50.12780">
    <property type="entry name" value="N-terminal domain of ligase-like"/>
    <property type="match status" value="1"/>
</dbReference>
<dbReference type="PROSITE" id="PS50075">
    <property type="entry name" value="CARRIER"/>
    <property type="match status" value="1"/>
</dbReference>
<dbReference type="SUPFAM" id="SSF56801">
    <property type="entry name" value="Acetyl-CoA synthetase-like"/>
    <property type="match status" value="1"/>
</dbReference>
<dbReference type="Pfam" id="PF00501">
    <property type="entry name" value="AMP-binding"/>
    <property type="match status" value="1"/>
</dbReference>
<accession>A0A848KCJ0</accession>
<dbReference type="Gene3D" id="3.30.559.30">
    <property type="entry name" value="Nonribosomal peptide synthetase, condensation domain"/>
    <property type="match status" value="1"/>
</dbReference>
<evidence type="ECO:0000256" key="1">
    <source>
        <dbReference type="ARBA" id="ARBA00001957"/>
    </source>
</evidence>
<keyword evidence="7" id="KW-0436">Ligase</keyword>
<proteinExistence type="inferred from homology"/>
<reference evidence="10 11" key="2">
    <citation type="submission" date="2020-06" db="EMBL/GenBank/DDBJ databases">
        <title>Antribacter stalactiti gen. nov., sp. nov., a new member of the family Nacardiaceae isolated from a cave.</title>
        <authorList>
            <person name="Kim I.S."/>
        </authorList>
    </citation>
    <scope>NUCLEOTIDE SEQUENCE [LARGE SCALE GENOMIC DNA]</scope>
    <source>
        <strain evidence="10 11">YC2-7</strain>
    </source>
</reference>
<dbReference type="Proteomes" id="UP000535543">
    <property type="component" value="Unassembled WGS sequence"/>
</dbReference>
<dbReference type="GO" id="GO:0031177">
    <property type="term" value="F:phosphopantetheine binding"/>
    <property type="evidence" value="ECO:0007669"/>
    <property type="project" value="TreeGrafter"/>
</dbReference>
<dbReference type="PANTHER" id="PTHR45527">
    <property type="entry name" value="NONRIBOSOMAL PEPTIDE SYNTHETASE"/>
    <property type="match status" value="1"/>
</dbReference>
<sequence>MTTGFPDVRPAPEDRYEPFPITDTQLAYVLGREDSYEYGGVAAHGYYEYEGAIDSARFTAVWNRLIERHDALRLVVDVDLRQQRIVPTVPTFEPTEHDLRGLSVGERDAKLAELRTTYSHVVIDPGTWPLWHVAISRIDDQVSRIHIGFDGLCFDYLSWRLLLAELTALYADPAAELPAIELSFRDYVLATEELGSSELYLRSERYWTKRLASFPSAPVLPAGSGNGEGRANTRFTRREAGLEPRRWQELTTRARSLGLTPSAFMMAAFGEVLAAWSGETRFALNIPGMNRLPLHPEVEKVIGEFASVSVLEIDHDPAATFIERAERIQDTLWDDLEYSHYSGLRFMRELTRRDGNSNRARMPIVLTSTLGWSDGERTPLDGRVTEIFSLSQTPQVSLDVQIHEADGELYYNWDTVDSAFAPGLIDDMFTAFRELLERLADSAELWDQTDIGVVPLSEARLDGRHLDRGTDLVPDLFVARATSRPNHPALIDGPTTITYGQLLDQVNRIGNALALQDDRPIVAVLVGKGWQQFAAVYAVLTSGGAYLPIDVSLPADRVRSILERSGAAAALTESTLRPDLRDAVAQSVSVLVDVDGPAVADAATERTHLASAASDLAYVLFTSGSTGVPKGVMVEHGGLVNCVLDTVETFDVSTADASIAVSALHHDMSGFDVFVALTAGSTVVIPDADRHRDPEHWSDLVADHRVTLWCSVPAMLDMLGSAATTQLPSLRLALTGGDWVPPQLLGKLRERAANVGLISIGGPTETTLWNIWRRVDVVDPAWRSVPYGVPIANTSYLLLDSGLRPVPAGVVGEMYCAGPGVARGYLGDPERTAASFPLHPATGERLFRTGDYGRRMAGGEIEFVGRRDRQVKIGGHRVELGDVESALASLPAVETAVVTPVVAGDGHSCRALVAHVVGDSDAGTIGGALLELLPLHMVPATFRFVDALPLTANNKVDYRALTAIGAGAPVSVTRREPSTALEKVVAAVWQEILNVPDVAVDDNFYALGGDSVIAITVTKELREVLVDPGIDLRMLLDSLTVERLAKNLLAAEPMPGRLNEVAGIYLEILALSDAEIATELREQH</sequence>
<dbReference type="PROSITE" id="PS00012">
    <property type="entry name" value="PHOSPHOPANTETHEINE"/>
    <property type="match status" value="1"/>
</dbReference>
<gene>
    <name evidence="10" type="ORF">FGL95_09515</name>
</gene>
<name>A0A848KCJ0_9NOCA</name>
<dbReference type="Gene3D" id="1.10.1200.10">
    <property type="entry name" value="ACP-like"/>
    <property type="match status" value="1"/>
</dbReference>
<feature type="domain" description="Carrier" evidence="9">
    <location>
        <begin position="976"/>
        <end position="1052"/>
    </location>
</feature>
<dbReference type="InterPro" id="IPR036736">
    <property type="entry name" value="ACP-like_sf"/>
</dbReference>
<organism evidence="10 11">
    <name type="scientific">Antrihabitans stalactiti</name>
    <dbReference type="NCBI Taxonomy" id="2584121"/>
    <lineage>
        <taxon>Bacteria</taxon>
        <taxon>Bacillati</taxon>
        <taxon>Actinomycetota</taxon>
        <taxon>Actinomycetes</taxon>
        <taxon>Mycobacteriales</taxon>
        <taxon>Nocardiaceae</taxon>
        <taxon>Antrihabitans</taxon>
    </lineage>
</organism>
<dbReference type="AlphaFoldDB" id="A0A848KCJ0"/>
<evidence type="ECO:0000256" key="3">
    <source>
        <dbReference type="ARBA" id="ARBA00007380"/>
    </source>
</evidence>
<dbReference type="Pfam" id="PF00668">
    <property type="entry name" value="Condensation"/>
    <property type="match status" value="1"/>
</dbReference>
<dbReference type="InterPro" id="IPR020845">
    <property type="entry name" value="AMP-binding_CS"/>
</dbReference>
<dbReference type="CDD" id="cd19535">
    <property type="entry name" value="Cyc_NRPS"/>
    <property type="match status" value="1"/>
</dbReference>
<evidence type="ECO:0000313" key="11">
    <source>
        <dbReference type="Proteomes" id="UP000535543"/>
    </source>
</evidence>
<evidence type="ECO:0000256" key="8">
    <source>
        <dbReference type="ARBA" id="ARBA00033440"/>
    </source>
</evidence>
<dbReference type="InterPro" id="IPR000873">
    <property type="entry name" value="AMP-dep_synth/lig_dom"/>
</dbReference>
<evidence type="ECO:0000256" key="7">
    <source>
        <dbReference type="ARBA" id="ARBA00022598"/>
    </source>
</evidence>
<dbReference type="FunFam" id="3.30.559.10:FF:000023">
    <property type="entry name" value="Non-ribosomal peptide synthetase"/>
    <property type="match status" value="1"/>
</dbReference>
<dbReference type="InterPro" id="IPR001242">
    <property type="entry name" value="Condensation_dom"/>
</dbReference>
<comment type="similarity">
    <text evidence="3">Belongs to the ATP-dependent AMP-binding enzyme family. MbtB subfamily.</text>
</comment>
<keyword evidence="6" id="KW-0597">Phosphoprotein</keyword>
<dbReference type="InterPro" id="IPR045851">
    <property type="entry name" value="AMP-bd_C_sf"/>
</dbReference>